<organism evidence="2 3">
    <name type="scientific">Gimesia chilikensis</name>
    <dbReference type="NCBI Taxonomy" id="2605989"/>
    <lineage>
        <taxon>Bacteria</taxon>
        <taxon>Pseudomonadati</taxon>
        <taxon>Planctomycetota</taxon>
        <taxon>Planctomycetia</taxon>
        <taxon>Planctomycetales</taxon>
        <taxon>Planctomycetaceae</taxon>
        <taxon>Gimesia</taxon>
    </lineage>
</organism>
<dbReference type="Pfam" id="PF26308">
    <property type="entry name" value="YopA_M"/>
    <property type="match status" value="1"/>
</dbReference>
<dbReference type="AlphaFoldDB" id="A0A517PYZ3"/>
<name>A0A517PYZ3_9PLAN</name>
<reference evidence="2 3" key="1">
    <citation type="submission" date="2019-02" db="EMBL/GenBank/DDBJ databases">
        <title>Deep-cultivation of Planctomycetes and their phenomic and genomic characterization uncovers novel biology.</title>
        <authorList>
            <person name="Wiegand S."/>
            <person name="Jogler M."/>
            <person name="Boedeker C."/>
            <person name="Pinto D."/>
            <person name="Vollmers J."/>
            <person name="Rivas-Marin E."/>
            <person name="Kohn T."/>
            <person name="Peeters S.H."/>
            <person name="Heuer A."/>
            <person name="Rast P."/>
            <person name="Oberbeckmann S."/>
            <person name="Bunk B."/>
            <person name="Jeske O."/>
            <person name="Meyerdierks A."/>
            <person name="Storesund J.E."/>
            <person name="Kallscheuer N."/>
            <person name="Luecker S."/>
            <person name="Lage O.M."/>
            <person name="Pohl T."/>
            <person name="Merkel B.J."/>
            <person name="Hornburger P."/>
            <person name="Mueller R.-W."/>
            <person name="Bruemmer F."/>
            <person name="Labrenz M."/>
            <person name="Spormann A.M."/>
            <person name="Op den Camp H."/>
            <person name="Overmann J."/>
            <person name="Amann R."/>
            <person name="Jetten M.S.M."/>
            <person name="Mascher T."/>
            <person name="Medema M.H."/>
            <person name="Devos D.P."/>
            <person name="Kaster A.-K."/>
            <person name="Ovreas L."/>
            <person name="Rohde M."/>
            <person name="Galperin M.Y."/>
            <person name="Jogler C."/>
        </authorList>
    </citation>
    <scope>NUCLEOTIDE SEQUENCE [LARGE SCALE GENOMIC DNA]</scope>
    <source>
        <strain evidence="2 3">HG66A1</strain>
    </source>
</reference>
<dbReference type="Proteomes" id="UP000320421">
    <property type="component" value="Chromosome"/>
</dbReference>
<dbReference type="InterPro" id="IPR058684">
    <property type="entry name" value="YopA_M"/>
</dbReference>
<accession>A0A517PYZ3</accession>
<evidence type="ECO:0000313" key="2">
    <source>
        <dbReference type="EMBL" id="QDT24596.1"/>
    </source>
</evidence>
<evidence type="ECO:0000313" key="3">
    <source>
        <dbReference type="Proteomes" id="UP000320421"/>
    </source>
</evidence>
<proteinExistence type="predicted"/>
<protein>
    <recommendedName>
        <fullName evidence="1">YopA central domain-containing protein</fullName>
    </recommendedName>
</protein>
<keyword evidence="3" id="KW-1185">Reference proteome</keyword>
<gene>
    <name evidence="2" type="ORF">HG66A1_64300</name>
</gene>
<sequence>MSCGDPVGAMSVNVTAINKNKTRTFFSGHVVDHIESDSLFDSIKYLVINGPGLHGKFIQGSNSIYKGRTETKIDGFEIVIDQLSDKKKNVRSPFVFTHVIEVKFKNIGSNPDIDLIDSILHKTLSFMCGRWVGLVGPWGYSETGNLNRVFPRVTMASMNPPGLSWYYSMVKGTFEELFRCLYHAYNDPKRYEVLTTGIGWYIEAEQSAGLIDGSIVLQQAALETLAWFEVVEQRGLCSVNGFKALPASDKIRLLLSLYSIPTSLPAKSIELNAYAKEFNLDDLICVLVDVRNALVHGMPKKVEKLLSRPTGSNERIDLWYQINGLLAQAILATAGYQGKIICRSLDVEFIQSAIKDVPWKRNES</sequence>
<dbReference type="EMBL" id="CP036266">
    <property type="protein sequence ID" value="QDT24596.1"/>
    <property type="molecule type" value="Genomic_DNA"/>
</dbReference>
<evidence type="ECO:0000259" key="1">
    <source>
        <dbReference type="Pfam" id="PF26308"/>
    </source>
</evidence>
<feature type="domain" description="YopA central" evidence="1">
    <location>
        <begin position="40"/>
        <end position="146"/>
    </location>
</feature>